<proteinExistence type="inferred from homology"/>
<dbReference type="Proteomes" id="UP000002366">
    <property type="component" value="Chromosome"/>
</dbReference>
<evidence type="ECO:0000256" key="2">
    <source>
        <dbReference type="ARBA" id="ARBA00022801"/>
    </source>
</evidence>
<dbReference type="InterPro" id="IPR004550">
    <property type="entry name" value="AsnASE_II"/>
</dbReference>
<dbReference type="SUPFAM" id="SSF53774">
    <property type="entry name" value="Glutaminase/Asparaginase"/>
    <property type="match status" value="1"/>
</dbReference>
<sequence length="329" mass="36160">MPKRGKIALVIAGGQIGLKTEEDSGHQPFLSGETMLSWLPEDMSQDVFLVDWSHQPSSHYSIRMTTDLIQILNKLIIEGVDGIVVSSGTDTLEEMAYLTDLFWAYPQPVIFTAATLPFDVPGTDAIINLTQAMYAASSQKCWGLGVLVCLQDQLFAASEITEETNHRRSAFVSPDRGPLGEIIGQDIQILRIHKRSKVLEGDHVPARNVELIYANLGGGELLIKLLSEAKDRDLDGLVIAGFGDGTISPSWIPFLRKIIRDGIPVVISSRCFMGRTRRFFNFEGSLNKLLELGVYDGGNLRPLQARLKLSAGLGAGLKGSELQKFLYSQ</sequence>
<dbReference type="InterPro" id="IPR006034">
    <property type="entry name" value="Asparaginase/glutaminase-like"/>
</dbReference>
<dbReference type="Gene3D" id="3.40.50.1170">
    <property type="entry name" value="L-asparaginase, N-terminal domain"/>
    <property type="match status" value="1"/>
</dbReference>
<dbReference type="eggNOG" id="COG0252">
    <property type="taxonomic scope" value="Bacteria"/>
</dbReference>
<organism evidence="6 7">
    <name type="scientific">Aminobacterium colombiense (strain DSM 12261 / ALA-1)</name>
    <dbReference type="NCBI Taxonomy" id="572547"/>
    <lineage>
        <taxon>Bacteria</taxon>
        <taxon>Thermotogati</taxon>
        <taxon>Synergistota</taxon>
        <taxon>Synergistia</taxon>
        <taxon>Synergistales</taxon>
        <taxon>Aminobacteriaceae</taxon>
        <taxon>Aminobacterium</taxon>
    </lineage>
</organism>
<dbReference type="InterPro" id="IPR040919">
    <property type="entry name" value="Asparaginase_C"/>
</dbReference>
<dbReference type="SMART" id="SM00870">
    <property type="entry name" value="Asparaginase"/>
    <property type="match status" value="1"/>
</dbReference>
<dbReference type="InterPro" id="IPR037152">
    <property type="entry name" value="L-asparaginase_N_sf"/>
</dbReference>
<reference evidence="6 7" key="1">
    <citation type="journal article" date="2010" name="Stand. Genomic Sci.">
        <title>Complete genome sequence of Aminobacterium colombiense type strain (ALA-1).</title>
        <authorList>
            <person name="Chertkov O."/>
            <person name="Sikorski J."/>
            <person name="Brambilla E."/>
            <person name="Lapidus A."/>
            <person name="Copeland A."/>
            <person name="Glavina Del Rio T."/>
            <person name="Nolan M."/>
            <person name="Lucas S."/>
            <person name="Tice H."/>
            <person name="Cheng J.F."/>
            <person name="Han C."/>
            <person name="Detter J.C."/>
            <person name="Bruce D."/>
            <person name="Tapia R."/>
            <person name="Goodwin L."/>
            <person name="Pitluck S."/>
            <person name="Liolios K."/>
            <person name="Ivanova N."/>
            <person name="Mavromatis K."/>
            <person name="Ovchinnikova G."/>
            <person name="Pati A."/>
            <person name="Chen A."/>
            <person name="Palaniappan K."/>
            <person name="Land M."/>
            <person name="Hauser L."/>
            <person name="Chang Y.J."/>
            <person name="Jeffries C.D."/>
            <person name="Spring S."/>
            <person name="Rohde M."/>
            <person name="Goker M."/>
            <person name="Bristow J."/>
            <person name="Eisen J.A."/>
            <person name="Markowitz V."/>
            <person name="Hugenholtz P."/>
            <person name="Kyrpides N.C."/>
            <person name="Klenk H.P."/>
        </authorList>
    </citation>
    <scope>NUCLEOTIDE SEQUENCE [LARGE SCALE GENOMIC DNA]</scope>
    <source>
        <strain evidence="7">DSM 12261 / ALA-1</strain>
    </source>
</reference>
<dbReference type="PANTHER" id="PTHR11707:SF28">
    <property type="entry name" value="60 KDA LYSOPHOSPHOLIPASE"/>
    <property type="match status" value="1"/>
</dbReference>
<evidence type="ECO:0000256" key="3">
    <source>
        <dbReference type="PIRSR" id="PIRSR001220-2"/>
    </source>
</evidence>
<feature type="domain" description="Asparaginase/glutaminase C-terminal" evidence="5">
    <location>
        <begin position="209"/>
        <end position="325"/>
    </location>
</feature>
<dbReference type="PIRSF" id="PIRSF001220">
    <property type="entry name" value="L-ASNase_gatD"/>
    <property type="match status" value="1"/>
</dbReference>
<evidence type="ECO:0000313" key="7">
    <source>
        <dbReference type="Proteomes" id="UP000002366"/>
    </source>
</evidence>
<dbReference type="GO" id="GO:0004067">
    <property type="term" value="F:asparaginase activity"/>
    <property type="evidence" value="ECO:0007669"/>
    <property type="project" value="UniProtKB-UniRule"/>
</dbReference>
<protein>
    <submittedName>
        <fullName evidence="6">Asparaginase/glutaminase</fullName>
    </submittedName>
</protein>
<dbReference type="Gene3D" id="3.40.50.40">
    <property type="match status" value="1"/>
</dbReference>
<comment type="similarity">
    <text evidence="1">Belongs to the asparaginase 1 family.</text>
</comment>
<dbReference type="InterPro" id="IPR036152">
    <property type="entry name" value="Asp/glu_Ase-like_sf"/>
</dbReference>
<keyword evidence="2" id="KW-0378">Hydrolase</keyword>
<evidence type="ECO:0000256" key="1">
    <source>
        <dbReference type="ARBA" id="ARBA00010518"/>
    </source>
</evidence>
<feature type="domain" description="L-asparaginase N-terminal" evidence="4">
    <location>
        <begin position="6"/>
        <end position="190"/>
    </location>
</feature>
<accession>D5EDQ2</accession>
<keyword evidence="7" id="KW-1185">Reference proteome</keyword>
<dbReference type="CDD" id="cd08964">
    <property type="entry name" value="L-asparaginase_II"/>
    <property type="match status" value="1"/>
</dbReference>
<dbReference type="KEGG" id="aco:Amico_0548"/>
<dbReference type="PROSITE" id="PS51732">
    <property type="entry name" value="ASN_GLN_ASE_3"/>
    <property type="match status" value="1"/>
</dbReference>
<gene>
    <name evidence="6" type="ordered locus">Amico_0548</name>
</gene>
<evidence type="ECO:0000259" key="5">
    <source>
        <dbReference type="Pfam" id="PF17763"/>
    </source>
</evidence>
<dbReference type="PANTHER" id="PTHR11707">
    <property type="entry name" value="L-ASPARAGINASE"/>
    <property type="match status" value="1"/>
</dbReference>
<feature type="binding site" evidence="3">
    <location>
        <begin position="89"/>
        <end position="90"/>
    </location>
    <ligand>
        <name>substrate</name>
    </ligand>
</feature>
<evidence type="ECO:0000313" key="6">
    <source>
        <dbReference type="EMBL" id="ADE56684.1"/>
    </source>
</evidence>
<dbReference type="OrthoDB" id="9788068at2"/>
<evidence type="ECO:0000259" key="4">
    <source>
        <dbReference type="Pfam" id="PF00710"/>
    </source>
</evidence>
<feature type="binding site" evidence="3">
    <location>
        <position position="57"/>
    </location>
    <ligand>
        <name>substrate</name>
    </ligand>
</feature>
<dbReference type="Pfam" id="PF00710">
    <property type="entry name" value="Asparaginase"/>
    <property type="match status" value="1"/>
</dbReference>
<dbReference type="InterPro" id="IPR027474">
    <property type="entry name" value="L-asparaginase_N"/>
</dbReference>
<dbReference type="GO" id="GO:0006528">
    <property type="term" value="P:asparagine metabolic process"/>
    <property type="evidence" value="ECO:0007669"/>
    <property type="project" value="InterPro"/>
</dbReference>
<dbReference type="PRINTS" id="PR00139">
    <property type="entry name" value="ASNGLNASE"/>
</dbReference>
<dbReference type="Pfam" id="PF17763">
    <property type="entry name" value="Asparaginase_C"/>
    <property type="match status" value="1"/>
</dbReference>
<dbReference type="InterPro" id="IPR027473">
    <property type="entry name" value="L-asparaginase_C"/>
</dbReference>
<dbReference type="HOGENOM" id="CLU_019134_1_0_0"/>
<dbReference type="EMBL" id="CP001997">
    <property type="protein sequence ID" value="ADE56684.1"/>
    <property type="molecule type" value="Genomic_DNA"/>
</dbReference>
<dbReference type="STRING" id="572547.Amico_0548"/>
<name>D5EDQ2_AMICL</name>
<dbReference type="AlphaFoldDB" id="D5EDQ2"/>
<dbReference type="RefSeq" id="WP_013047950.1">
    <property type="nucleotide sequence ID" value="NC_014011.1"/>
</dbReference>
<dbReference type="PIRSF" id="PIRSF500176">
    <property type="entry name" value="L_ASNase"/>
    <property type="match status" value="1"/>
</dbReference>